<dbReference type="EMBL" id="JALLBG020000043">
    <property type="protein sequence ID" value="KAL3770332.1"/>
    <property type="molecule type" value="Genomic_DNA"/>
</dbReference>
<gene>
    <name evidence="10" type="ORF">ACHAWU_003552</name>
</gene>
<keyword evidence="4" id="KW-0064">Aspartyl protease</keyword>
<evidence type="ECO:0000256" key="6">
    <source>
        <dbReference type="ARBA" id="ARBA00023145"/>
    </source>
</evidence>
<keyword evidence="8" id="KW-0812">Transmembrane</keyword>
<keyword evidence="2" id="KW-0645">Protease</keyword>
<sequence>MVPNDQQTMDDETGQRIKFDDDDDDHTNNDVDILTFMDQQQEEDDNDNDLIHLPLNFLWQQEDERKLLLRNNYNERSMRRRRRRRVATESLLEGEEELLIEDDEDQSTILTDSDGNKSNDINERRPRKLQEITGVATQYVNFFIGTPAQKRTLAISTGADFTAFPCQECTECGPTIPFYYQSLSSTYTTIPCGECAVGQSNAGTCNEARTQCNVEGDSLADDYSSWNAYEARDYVYVGGSDNEISKLGLGADLTGSTVPQQFGFPLTFACQTKATGSFAAQVEDGISGFSTAPTSFVNQMVDHGKLKRRVFALCCGRPEVVGNELKGAGVLTLGGYDPRSPDMPLAYVQNVEESPGNMYKVYINNVYLRAGGGRSVIPSKHDQKPVRLDVDIEKLNQQNGGTILDSGVPILIFDESIRDAFLLEWKKIVGSDFTLGDMFFFTEDDARSLPTVVVQIKVRFLLSAPDGVDNSFDPRTVPNMAGDLDPSNPYDALMVIPAANYLEYNPGTGSYRVKIDIDSTEGSFIGMSAMQGHIFVYDMEQKRIGFAESSNCSPWDPNSAALVTDDDMYTIVSSTKGKGDTAFDGGFPVGGGHGDSWYGYGSGTCISATCISFVTVGYCIVIIVLAVAFKKYRPRDRSKQFDREIDSDNETHETNSILFDPDRSVGSGRSSMRRFA</sequence>
<dbReference type="InterPro" id="IPR001461">
    <property type="entry name" value="Aspartic_peptidase_A1"/>
</dbReference>
<keyword evidence="8" id="KW-0472">Membrane</keyword>
<evidence type="ECO:0000256" key="8">
    <source>
        <dbReference type="SAM" id="Phobius"/>
    </source>
</evidence>
<keyword evidence="5" id="KW-0378">Hydrolase</keyword>
<dbReference type="Proteomes" id="UP001530293">
    <property type="component" value="Unassembled WGS sequence"/>
</dbReference>
<feature type="transmembrane region" description="Helical" evidence="8">
    <location>
        <begin position="611"/>
        <end position="629"/>
    </location>
</feature>
<evidence type="ECO:0000256" key="1">
    <source>
        <dbReference type="ARBA" id="ARBA00007447"/>
    </source>
</evidence>
<evidence type="ECO:0000256" key="7">
    <source>
        <dbReference type="SAM" id="MobiDB-lite"/>
    </source>
</evidence>
<keyword evidence="3" id="KW-0732">Signal</keyword>
<evidence type="ECO:0000256" key="4">
    <source>
        <dbReference type="ARBA" id="ARBA00022750"/>
    </source>
</evidence>
<evidence type="ECO:0000259" key="9">
    <source>
        <dbReference type="PROSITE" id="PS51767"/>
    </source>
</evidence>
<reference evidence="10 11" key="1">
    <citation type="submission" date="2024-10" db="EMBL/GenBank/DDBJ databases">
        <title>Updated reference genomes for cyclostephanoid diatoms.</title>
        <authorList>
            <person name="Roberts W.R."/>
            <person name="Alverson A.J."/>
        </authorList>
    </citation>
    <scope>NUCLEOTIDE SEQUENCE [LARGE SCALE GENOMIC DNA]</scope>
    <source>
        <strain evidence="10 11">AJA232-27</strain>
    </source>
</reference>
<dbReference type="InterPro" id="IPR033121">
    <property type="entry name" value="PEPTIDASE_A1"/>
</dbReference>
<dbReference type="InterPro" id="IPR034164">
    <property type="entry name" value="Pepsin-like_dom"/>
</dbReference>
<dbReference type="InterPro" id="IPR021109">
    <property type="entry name" value="Peptidase_aspartic_dom_sf"/>
</dbReference>
<dbReference type="CDD" id="cd05471">
    <property type="entry name" value="pepsin_like"/>
    <property type="match status" value="1"/>
</dbReference>
<dbReference type="Gene3D" id="2.40.70.10">
    <property type="entry name" value="Acid Proteases"/>
    <property type="match status" value="2"/>
</dbReference>
<dbReference type="PANTHER" id="PTHR47965">
    <property type="entry name" value="ASPARTYL PROTEASE-RELATED"/>
    <property type="match status" value="1"/>
</dbReference>
<accession>A0ABD3N710</accession>
<feature type="compositionally biased region" description="Basic and acidic residues" evidence="7">
    <location>
        <begin position="114"/>
        <end position="125"/>
    </location>
</feature>
<evidence type="ECO:0000256" key="2">
    <source>
        <dbReference type="ARBA" id="ARBA00022670"/>
    </source>
</evidence>
<comment type="similarity">
    <text evidence="1">Belongs to the peptidase A1 family.</text>
</comment>
<evidence type="ECO:0000256" key="5">
    <source>
        <dbReference type="ARBA" id="ARBA00022801"/>
    </source>
</evidence>
<feature type="region of interest" description="Disordered" evidence="7">
    <location>
        <begin position="1"/>
        <end position="26"/>
    </location>
</feature>
<keyword evidence="6" id="KW-0865">Zymogen</keyword>
<keyword evidence="11" id="KW-1185">Reference proteome</keyword>
<dbReference type="Pfam" id="PF14543">
    <property type="entry name" value="TAXi_N"/>
    <property type="match status" value="1"/>
</dbReference>
<dbReference type="SUPFAM" id="SSF50630">
    <property type="entry name" value="Acid proteases"/>
    <property type="match status" value="1"/>
</dbReference>
<dbReference type="PANTHER" id="PTHR47965:SF12">
    <property type="entry name" value="ASPARTIC PROTEINASE 3-RELATED"/>
    <property type="match status" value="1"/>
</dbReference>
<dbReference type="PROSITE" id="PS51767">
    <property type="entry name" value="PEPTIDASE_A1"/>
    <property type="match status" value="1"/>
</dbReference>
<evidence type="ECO:0000313" key="10">
    <source>
        <dbReference type="EMBL" id="KAL3770332.1"/>
    </source>
</evidence>
<evidence type="ECO:0000313" key="11">
    <source>
        <dbReference type="Proteomes" id="UP001530293"/>
    </source>
</evidence>
<feature type="region of interest" description="Disordered" evidence="7">
    <location>
        <begin position="652"/>
        <end position="676"/>
    </location>
</feature>
<dbReference type="InterPro" id="IPR032861">
    <property type="entry name" value="TAXi_N"/>
</dbReference>
<feature type="region of interest" description="Disordered" evidence="7">
    <location>
        <begin position="104"/>
        <end position="125"/>
    </location>
</feature>
<comment type="caution">
    <text evidence="10">The sequence shown here is derived from an EMBL/GenBank/DDBJ whole genome shotgun (WGS) entry which is preliminary data.</text>
</comment>
<dbReference type="GO" id="GO:0006508">
    <property type="term" value="P:proteolysis"/>
    <property type="evidence" value="ECO:0007669"/>
    <property type="project" value="UniProtKB-KW"/>
</dbReference>
<protein>
    <recommendedName>
        <fullName evidence="9">Peptidase A1 domain-containing protein</fullName>
    </recommendedName>
</protein>
<name>A0ABD3N710_9STRA</name>
<dbReference type="GO" id="GO:0004190">
    <property type="term" value="F:aspartic-type endopeptidase activity"/>
    <property type="evidence" value="ECO:0007669"/>
    <property type="project" value="UniProtKB-KW"/>
</dbReference>
<keyword evidence="8" id="KW-1133">Transmembrane helix</keyword>
<evidence type="ECO:0000256" key="3">
    <source>
        <dbReference type="ARBA" id="ARBA00022729"/>
    </source>
</evidence>
<proteinExistence type="inferred from homology"/>
<feature type="domain" description="Peptidase A1" evidence="9">
    <location>
        <begin position="138"/>
        <end position="547"/>
    </location>
</feature>
<organism evidence="10 11">
    <name type="scientific">Discostella pseudostelligera</name>
    <dbReference type="NCBI Taxonomy" id="259834"/>
    <lineage>
        <taxon>Eukaryota</taxon>
        <taxon>Sar</taxon>
        <taxon>Stramenopiles</taxon>
        <taxon>Ochrophyta</taxon>
        <taxon>Bacillariophyta</taxon>
        <taxon>Coscinodiscophyceae</taxon>
        <taxon>Thalassiosirophycidae</taxon>
        <taxon>Stephanodiscales</taxon>
        <taxon>Stephanodiscaceae</taxon>
        <taxon>Discostella</taxon>
    </lineage>
</organism>
<dbReference type="AlphaFoldDB" id="A0ABD3N710"/>